<dbReference type="EMBL" id="MAJZ01000401">
    <property type="protein sequence ID" value="OCH77035.1"/>
    <property type="molecule type" value="Genomic_DNA"/>
</dbReference>
<evidence type="ECO:0000256" key="8">
    <source>
        <dbReference type="ARBA" id="ARBA00022723"/>
    </source>
</evidence>
<feature type="compositionally biased region" description="Polar residues" evidence="17">
    <location>
        <begin position="674"/>
        <end position="688"/>
    </location>
</feature>
<evidence type="ECO:0000256" key="11">
    <source>
        <dbReference type="ARBA" id="ARBA00022801"/>
    </source>
</evidence>
<dbReference type="CDD" id="cd04453">
    <property type="entry name" value="S1_RNase_E"/>
    <property type="match status" value="1"/>
</dbReference>
<dbReference type="SMART" id="SM00316">
    <property type="entry name" value="S1"/>
    <property type="match status" value="1"/>
</dbReference>
<evidence type="ECO:0000256" key="14">
    <source>
        <dbReference type="ARBA" id="ARBA00022884"/>
    </source>
</evidence>
<dbReference type="Pfam" id="PF20833">
    <property type="entry name" value="RNase_E_G_Thio"/>
    <property type="match status" value="1"/>
</dbReference>
<keyword evidence="4 16" id="KW-0997">Cell inner membrane</keyword>
<evidence type="ECO:0000256" key="3">
    <source>
        <dbReference type="ARBA" id="ARBA00022490"/>
    </source>
</evidence>
<keyword evidence="13 16" id="KW-0460">Magnesium</keyword>
<feature type="binding site" evidence="16">
    <location>
        <position position="345"/>
    </location>
    <ligand>
        <name>Mg(2+)</name>
        <dbReference type="ChEBI" id="CHEBI:18420"/>
        <note>catalytic</note>
    </ligand>
</feature>
<dbReference type="GO" id="GO:0008995">
    <property type="term" value="F:ribonuclease E activity"/>
    <property type="evidence" value="ECO:0007669"/>
    <property type="project" value="UniProtKB-EC"/>
</dbReference>
<keyword evidence="8 16" id="KW-0479">Metal-binding</keyword>
<feature type="compositionally biased region" description="Basic and acidic residues" evidence="17">
    <location>
        <begin position="919"/>
        <end position="935"/>
    </location>
</feature>
<gene>
    <name evidence="16" type="primary">rne</name>
    <name evidence="19" type="ORF">A6E14_08365</name>
</gene>
<organism evidence="19 20">
    <name type="scientific">Vibrio genomosp. F10</name>
    <dbReference type="NCBI Taxonomy" id="723171"/>
    <lineage>
        <taxon>Bacteria</taxon>
        <taxon>Pseudomonadati</taxon>
        <taxon>Pseudomonadota</taxon>
        <taxon>Gammaproteobacteria</taxon>
        <taxon>Vibrionales</taxon>
        <taxon>Vibrionaceae</taxon>
        <taxon>Vibrio</taxon>
    </lineage>
</organism>
<sequence length="1026" mass="114402">MKRMLINATQKEELRVALVDGQRLFDLDIESPGHESKKANIYKGRITRVEPSLEAAFVDYGADRHGFLPLKEIAREYFPQGYTYQGRPSIKEVLREGQEVIVQVEKEERGSKGAALTTFVSLAGSYLVLMPNNPRAGGISRRIEGDERTQLKAALSTLELPQGMGLIVRTAGVGKSAEELEWDLNVLLNHWGAIKQASDSNSAPFLIHQESNVIVRAIRDYLRRDIGEILIDSNTIYERALEHIRLVRPDFASRIKKYDGEVPLFSHYQIESQIESAFQREVRLPSGGSIVIDPTEALTSIDINSARATKGGDIEETALNTNLEAADEIARQLRLRDLGGLVVIDFIDMTPVRNQREVENRLRDAVRLDRARIQIGRISRFGLLEMSRQRLSPSLAEASHHICPRCTGTGVVRDNESLALSVLRLIEEEALKDNTAQVLAVVPVPIASYLLNEKRRSVNHIEKNQEVKITVVPNSDMETPHFEVIRIREGEEFDLLSYLLPQKLDALKEAESKEPVEQEVKLRKVEEPALKGFAAPAQSAPTPAPAPKAVEAKKEPAKEEAQPGLISRLFKALGEFFSGPSEEVKEEVKEEKSTEEQRHPRQRRNRNDQRRRNNRDNRGERGDRNKRKPVRDEQAPATENDEKARQERKPNNRKPKQDRRPNRDDAKTSKVLEQGQQIAADAQSTKQDSAPEAKAPKTKERRQRRPLKKQIRVNGQNKPQPVDDTKAAEVVTAVAVAEAVEANVEVNDATQEEQPKQRRNRRSPRHLRASGQRRRRGRDRRPNPFRLRKGGVASPEMAMGKVMPRYDLAKPKRQSQAQPVEPVVETSAIKLSGFAMPEMAMGKIILCSTAKANTDVKVEAPVKLEAPVVAEVKEVAAKVVEANVAPETKTEPPVNAETVAPVEKVETIATPQEASVDSPKLEETKPEEAKLEETKLEEPKLAETTVNEEVAVTTETVTQVQPVVGKTGRVKAHATSAMTKAPGPQEIKEIEVVSMPLKTERYQAKGAGSQVARSQAGSGMTKPQGF</sequence>
<dbReference type="InterPro" id="IPR048583">
    <property type="entry name" value="RNase_E_G_thioredoxin-like"/>
</dbReference>
<comment type="caution">
    <text evidence="19">The sequence shown here is derived from an EMBL/GenBank/DDBJ whole genome shotgun (WGS) entry which is preliminary data.</text>
</comment>
<dbReference type="InterPro" id="IPR028878">
    <property type="entry name" value="RNase_E"/>
</dbReference>
<dbReference type="InterPro" id="IPR019307">
    <property type="entry name" value="RNA-bd_AU-1/RNase_E/G"/>
</dbReference>
<keyword evidence="9 16" id="KW-0699">rRNA-binding</keyword>
<evidence type="ECO:0000256" key="4">
    <source>
        <dbReference type="ARBA" id="ARBA00022519"/>
    </source>
</evidence>
<feature type="binding site" evidence="16">
    <location>
        <position position="403"/>
    </location>
    <ligand>
        <name>Zn(2+)</name>
        <dbReference type="ChEBI" id="CHEBI:29105"/>
        <note>ligand shared between dimeric partners</note>
    </ligand>
</feature>
<evidence type="ECO:0000256" key="16">
    <source>
        <dbReference type="HAMAP-Rule" id="MF_00970"/>
    </source>
</evidence>
<dbReference type="AlphaFoldDB" id="A0A1B9QZV7"/>
<dbReference type="Gene3D" id="3.40.1260.20">
    <property type="entry name" value="Ribonuclease E, catalytic domain"/>
    <property type="match status" value="1"/>
</dbReference>
<dbReference type="GO" id="GO:0006364">
    <property type="term" value="P:rRNA processing"/>
    <property type="evidence" value="ECO:0007669"/>
    <property type="project" value="UniProtKB-UniRule"/>
</dbReference>
<evidence type="ECO:0000256" key="5">
    <source>
        <dbReference type="ARBA" id="ARBA00022552"/>
    </source>
</evidence>
<feature type="region of interest" description="Disordered" evidence="17">
    <location>
        <begin position="532"/>
        <end position="562"/>
    </location>
</feature>
<dbReference type="GO" id="GO:0008270">
    <property type="term" value="F:zinc ion binding"/>
    <property type="evidence" value="ECO:0007669"/>
    <property type="project" value="UniProtKB-UniRule"/>
</dbReference>
<feature type="compositionally biased region" description="Basic residues" evidence="17">
    <location>
        <begin position="757"/>
        <end position="779"/>
    </location>
</feature>
<feature type="region of interest" description="Disordered" evidence="17">
    <location>
        <begin position="580"/>
        <end position="726"/>
    </location>
</feature>
<feature type="compositionally biased region" description="Basic residues" evidence="17">
    <location>
        <begin position="699"/>
        <end position="711"/>
    </location>
</feature>
<evidence type="ECO:0000256" key="6">
    <source>
        <dbReference type="ARBA" id="ARBA00022694"/>
    </source>
</evidence>
<feature type="region of interest" description="Disordered" evidence="17">
    <location>
        <begin position="740"/>
        <end position="793"/>
    </location>
</feature>
<feature type="compositionally biased region" description="Low complexity" evidence="17">
    <location>
        <begin position="740"/>
        <end position="749"/>
    </location>
</feature>
<keyword evidence="3 16" id="KW-0963">Cytoplasm</keyword>
<keyword evidence="14 16" id="KW-0694">RNA-binding</keyword>
<dbReference type="PANTHER" id="PTHR30001:SF1">
    <property type="entry name" value="RIBONUCLEASE E_G-LIKE PROTEIN, CHLOROPLASTIC"/>
    <property type="match status" value="1"/>
</dbReference>
<dbReference type="Gene3D" id="2.40.50.140">
    <property type="entry name" value="Nucleic acid-binding proteins"/>
    <property type="match status" value="1"/>
</dbReference>
<dbReference type="NCBIfam" id="TIGR00757">
    <property type="entry name" value="RNaseEG"/>
    <property type="match status" value="1"/>
</dbReference>
<dbReference type="HAMAP" id="MF_00970">
    <property type="entry name" value="RNase_E"/>
    <property type="match status" value="1"/>
</dbReference>
<dbReference type="Pfam" id="PF10150">
    <property type="entry name" value="RNase_E_G"/>
    <property type="match status" value="1"/>
</dbReference>
<name>A0A1B9QZV7_9VIBR</name>
<evidence type="ECO:0000256" key="7">
    <source>
        <dbReference type="ARBA" id="ARBA00022722"/>
    </source>
</evidence>
<feature type="compositionally biased region" description="Basic and acidic residues" evidence="17">
    <location>
        <begin position="550"/>
        <end position="561"/>
    </location>
</feature>
<dbReference type="FunFam" id="3.40.1260.20:FF:000002">
    <property type="entry name" value="Ribonuclease E"/>
    <property type="match status" value="1"/>
</dbReference>
<evidence type="ECO:0000256" key="17">
    <source>
        <dbReference type="SAM" id="MobiDB-lite"/>
    </source>
</evidence>
<evidence type="ECO:0000256" key="15">
    <source>
        <dbReference type="ARBA" id="ARBA00023136"/>
    </source>
</evidence>
<evidence type="ECO:0000256" key="12">
    <source>
        <dbReference type="ARBA" id="ARBA00022833"/>
    </source>
</evidence>
<evidence type="ECO:0000256" key="9">
    <source>
        <dbReference type="ARBA" id="ARBA00022730"/>
    </source>
</evidence>
<keyword evidence="2 16" id="KW-1003">Cell membrane</keyword>
<protein>
    <recommendedName>
        <fullName evidence="16">Ribonuclease E</fullName>
        <shortName evidence="16">RNase E</shortName>
        <ecNumber evidence="16">3.1.26.12</ecNumber>
    </recommendedName>
</protein>
<feature type="compositionally biased region" description="Basic and acidic residues" evidence="17">
    <location>
        <begin position="689"/>
        <end position="698"/>
    </location>
</feature>
<dbReference type="GO" id="GO:0000049">
    <property type="term" value="F:tRNA binding"/>
    <property type="evidence" value="ECO:0007669"/>
    <property type="project" value="UniProtKB-KW"/>
</dbReference>
<dbReference type="GO" id="GO:0000287">
    <property type="term" value="F:magnesium ion binding"/>
    <property type="evidence" value="ECO:0007669"/>
    <property type="project" value="UniProtKB-UniRule"/>
</dbReference>
<keyword evidence="12 16" id="KW-0862">Zinc</keyword>
<dbReference type="NCBIfam" id="NF008074">
    <property type="entry name" value="PRK10811.1"/>
    <property type="match status" value="1"/>
</dbReference>
<keyword evidence="7 16" id="KW-0540">Nuclease</keyword>
<dbReference type="FunFam" id="2.40.50.140:FF:000040">
    <property type="entry name" value="Ribonuclease E"/>
    <property type="match status" value="1"/>
</dbReference>
<comment type="subcellular location">
    <subcellularLocation>
        <location evidence="16">Cytoplasm</location>
    </subcellularLocation>
    <subcellularLocation>
        <location evidence="16">Cell inner membrane</location>
        <topology evidence="16">Peripheral membrane protein</topology>
        <orientation evidence="16">Cytoplasmic side</orientation>
    </subcellularLocation>
</comment>
<dbReference type="GO" id="GO:0005737">
    <property type="term" value="C:cytoplasm"/>
    <property type="evidence" value="ECO:0007669"/>
    <property type="project" value="UniProtKB-SubCell"/>
</dbReference>
<dbReference type="GO" id="GO:0006402">
    <property type="term" value="P:mRNA catabolic process"/>
    <property type="evidence" value="ECO:0007669"/>
    <property type="project" value="UniProtKB-UniRule"/>
</dbReference>
<dbReference type="GO" id="GO:0009898">
    <property type="term" value="C:cytoplasmic side of plasma membrane"/>
    <property type="evidence" value="ECO:0007669"/>
    <property type="project" value="UniProtKB-UniRule"/>
</dbReference>
<dbReference type="GO" id="GO:0019843">
    <property type="term" value="F:rRNA binding"/>
    <property type="evidence" value="ECO:0007669"/>
    <property type="project" value="UniProtKB-KW"/>
</dbReference>
<dbReference type="RefSeq" id="WP_065576669.1">
    <property type="nucleotide sequence ID" value="NZ_JBNGCH010000401.1"/>
</dbReference>
<evidence type="ECO:0000256" key="10">
    <source>
        <dbReference type="ARBA" id="ARBA00022759"/>
    </source>
</evidence>
<dbReference type="GO" id="GO:0008033">
    <property type="term" value="P:tRNA processing"/>
    <property type="evidence" value="ECO:0007669"/>
    <property type="project" value="UniProtKB-UniRule"/>
</dbReference>
<keyword evidence="6 16" id="KW-0819">tRNA processing</keyword>
<dbReference type="InterPro" id="IPR003029">
    <property type="entry name" value="S1_domain"/>
</dbReference>
<feature type="compositionally biased region" description="Basic and acidic residues" evidence="17">
    <location>
        <begin position="630"/>
        <end position="650"/>
    </location>
</feature>
<evidence type="ECO:0000256" key="13">
    <source>
        <dbReference type="ARBA" id="ARBA00022842"/>
    </source>
</evidence>
<dbReference type="Pfam" id="PF00575">
    <property type="entry name" value="S1"/>
    <property type="match status" value="1"/>
</dbReference>
<proteinExistence type="inferred from homology"/>
<comment type="cofactor">
    <cofactor evidence="16">
        <name>Mg(2+)</name>
        <dbReference type="ChEBI" id="CHEBI:18420"/>
    </cofactor>
    <text evidence="16">Binds 1 Mg(2+) ion per subunit.</text>
</comment>
<dbReference type="EC" id="3.1.26.12" evidence="16"/>
<dbReference type="PROSITE" id="PS50126">
    <property type="entry name" value="S1"/>
    <property type="match status" value="1"/>
</dbReference>
<reference evidence="20" key="1">
    <citation type="submission" date="2016-06" db="EMBL/GenBank/DDBJ databases">
        <authorList>
            <person name="Hehemann J.-H."/>
            <person name="Arevalo P."/>
            <person name="Datta M.S."/>
            <person name="Polz M.F."/>
        </authorList>
    </citation>
    <scope>NUCLEOTIDE SEQUENCE [LARGE SCALE GENOMIC DNA]</scope>
    <source>
        <strain evidence="20">9CSC122</strain>
    </source>
</reference>
<keyword evidence="10 16" id="KW-0255">Endonuclease</keyword>
<keyword evidence="15 16" id="KW-0472">Membrane</keyword>
<feature type="binding site" evidence="16">
    <location>
        <position position="406"/>
    </location>
    <ligand>
        <name>Zn(2+)</name>
        <dbReference type="ChEBI" id="CHEBI:29105"/>
        <note>ligand shared between dimeric partners</note>
    </ligand>
</feature>
<feature type="compositionally biased region" description="Basic and acidic residues" evidence="17">
    <location>
        <begin position="582"/>
        <end position="623"/>
    </location>
</feature>
<dbReference type="Proteomes" id="UP000093173">
    <property type="component" value="Unassembled WGS sequence"/>
</dbReference>
<evidence type="ECO:0000259" key="18">
    <source>
        <dbReference type="PROSITE" id="PS50126"/>
    </source>
</evidence>
<keyword evidence="16" id="KW-0820">tRNA-binding</keyword>
<feature type="region of interest" description="Disordered" evidence="17">
    <location>
        <begin position="1004"/>
        <end position="1026"/>
    </location>
</feature>
<keyword evidence="5 16" id="KW-0698">rRNA processing</keyword>
<dbReference type="PANTHER" id="PTHR30001">
    <property type="entry name" value="RIBONUCLEASE"/>
    <property type="match status" value="1"/>
</dbReference>
<keyword evidence="20" id="KW-1185">Reference proteome</keyword>
<dbReference type="InterPro" id="IPR012340">
    <property type="entry name" value="NA-bd_OB-fold"/>
</dbReference>
<accession>A0A1B9QZV7</accession>
<comment type="cofactor">
    <cofactor evidence="16">
        <name>Zn(2+)</name>
        <dbReference type="ChEBI" id="CHEBI:29105"/>
    </cofactor>
    <text evidence="16">Binds 2 Zn(2+) ions per homotetramer.</text>
</comment>
<dbReference type="SUPFAM" id="SSF50249">
    <property type="entry name" value="Nucleic acid-binding proteins"/>
    <property type="match status" value="1"/>
</dbReference>
<evidence type="ECO:0000256" key="2">
    <source>
        <dbReference type="ARBA" id="ARBA00022475"/>
    </source>
</evidence>
<comment type="catalytic activity">
    <reaction evidence="16">
        <text>Endonucleolytic cleavage of single-stranded RNA in A- and U-rich regions.</text>
        <dbReference type="EC" id="3.1.26.12"/>
    </reaction>
</comment>
<evidence type="ECO:0000256" key="1">
    <source>
        <dbReference type="ARBA" id="ARBA00005663"/>
    </source>
</evidence>
<comment type="similarity">
    <text evidence="1">Belongs to the RNase E/G family. RNase G subfamily.</text>
</comment>
<feature type="domain" description="S1 motif" evidence="18">
    <location>
        <begin position="39"/>
        <end position="119"/>
    </location>
</feature>
<feature type="binding site" evidence="16">
    <location>
        <position position="302"/>
    </location>
    <ligand>
        <name>Mg(2+)</name>
        <dbReference type="ChEBI" id="CHEBI:18420"/>
        <note>catalytic</note>
    </ligand>
</feature>
<dbReference type="InterPro" id="IPR004659">
    <property type="entry name" value="RNase_E/G"/>
</dbReference>
<feature type="compositionally biased region" description="Basic and acidic residues" evidence="17">
    <location>
        <begin position="658"/>
        <end position="670"/>
    </location>
</feature>
<comment type="function">
    <text evidence="16">Endoribonuclease that plays a central role in RNA processing and decay. Required for the maturation of 5S and 16S rRNAs and the majority of tRNAs. Also involved in the degradation of most mRNAs.</text>
</comment>
<evidence type="ECO:0000313" key="19">
    <source>
        <dbReference type="EMBL" id="OCH77035.1"/>
    </source>
</evidence>
<feature type="region of interest" description="Required for zinc-mediated homotetramerization and catalytic activity" evidence="16">
    <location>
        <begin position="403"/>
        <end position="406"/>
    </location>
</feature>
<keyword evidence="11 16" id="KW-0378">Hydrolase</keyword>
<feature type="region of interest" description="Disordered" evidence="17">
    <location>
        <begin position="912"/>
        <end position="935"/>
    </location>
</feature>
<evidence type="ECO:0000313" key="20">
    <source>
        <dbReference type="Proteomes" id="UP000093173"/>
    </source>
</evidence>
<comment type="similarity">
    <text evidence="16">Belongs to the RNase E/G family. RNase E subfamily.</text>
</comment>
<comment type="subunit">
    <text evidence="16">Component of the RNA degradosome, which is a multiprotein complex involved in RNA processing and mRNA degradation. Within the RNA degradosome, RNase E assembles into a homotetramer formed by a dimer of dimers.</text>
</comment>